<proteinExistence type="predicted"/>
<keyword evidence="2" id="KW-1185">Reference proteome</keyword>
<dbReference type="EMBL" id="JAUTBK010000002">
    <property type="protein sequence ID" value="MDQ1209393.1"/>
    <property type="molecule type" value="Genomic_DNA"/>
</dbReference>
<reference evidence="1 2" key="1">
    <citation type="submission" date="2023-07" db="EMBL/GenBank/DDBJ databases">
        <title>Functional and genomic diversity of the sorghum phyllosphere microbiome.</title>
        <authorList>
            <person name="Shade A."/>
        </authorList>
    </citation>
    <scope>NUCLEOTIDE SEQUENCE [LARGE SCALE GENOMIC DNA]</scope>
    <source>
        <strain evidence="1 2">SORGH_AS_0887</strain>
    </source>
</reference>
<gene>
    <name evidence="1" type="ORF">QE380_002316</name>
</gene>
<organism evidence="1 2">
    <name type="scientific">Acinetobacter baylyi</name>
    <dbReference type="NCBI Taxonomy" id="202950"/>
    <lineage>
        <taxon>Bacteria</taxon>
        <taxon>Pseudomonadati</taxon>
        <taxon>Pseudomonadota</taxon>
        <taxon>Gammaproteobacteria</taxon>
        <taxon>Moraxellales</taxon>
        <taxon>Moraxellaceae</taxon>
        <taxon>Acinetobacter</taxon>
    </lineage>
</organism>
<evidence type="ECO:0000313" key="1">
    <source>
        <dbReference type="EMBL" id="MDQ1209393.1"/>
    </source>
</evidence>
<protein>
    <submittedName>
        <fullName evidence="1">Uncharacterized protein</fullName>
    </submittedName>
</protein>
<comment type="caution">
    <text evidence="1">The sequence shown here is derived from an EMBL/GenBank/DDBJ whole genome shotgun (WGS) entry which is preliminary data.</text>
</comment>
<sequence>MPNQNDKKANYIFKEVLSNRYELLYLNTELISLLKLRKTSIKINEVFLNCFKTMKSD</sequence>
<accession>A0ABU0UYR3</accession>
<evidence type="ECO:0000313" key="2">
    <source>
        <dbReference type="Proteomes" id="UP001233360"/>
    </source>
</evidence>
<dbReference type="Proteomes" id="UP001233360">
    <property type="component" value="Unassembled WGS sequence"/>
</dbReference>
<name>A0ABU0UYR3_ACIBI</name>